<dbReference type="InterPro" id="IPR013154">
    <property type="entry name" value="ADH-like_N"/>
</dbReference>
<reference evidence="7 8" key="1">
    <citation type="journal article" date="2015" name="Plant Cell">
        <title>Oil accumulation by the oleaginous diatom Fistulifera solaris as revealed by the genome and transcriptome.</title>
        <authorList>
            <person name="Tanaka T."/>
            <person name="Maeda Y."/>
            <person name="Veluchamy A."/>
            <person name="Tanaka M."/>
            <person name="Abida H."/>
            <person name="Marechal E."/>
            <person name="Bowler C."/>
            <person name="Muto M."/>
            <person name="Sunaga Y."/>
            <person name="Tanaka M."/>
            <person name="Yoshino T."/>
            <person name="Taniguchi T."/>
            <person name="Fukuda Y."/>
            <person name="Nemoto M."/>
            <person name="Matsumoto M."/>
            <person name="Wong P.S."/>
            <person name="Aburatani S."/>
            <person name="Fujibuchi W."/>
        </authorList>
    </citation>
    <scope>NUCLEOTIDE SEQUENCE [LARGE SCALE GENOMIC DNA]</scope>
    <source>
        <strain evidence="7 8">JPCC DA0580</strain>
    </source>
</reference>
<evidence type="ECO:0000256" key="3">
    <source>
        <dbReference type="ARBA" id="ARBA00022833"/>
    </source>
</evidence>
<organism evidence="7 8">
    <name type="scientific">Fistulifera solaris</name>
    <name type="common">Oleaginous diatom</name>
    <dbReference type="NCBI Taxonomy" id="1519565"/>
    <lineage>
        <taxon>Eukaryota</taxon>
        <taxon>Sar</taxon>
        <taxon>Stramenopiles</taxon>
        <taxon>Ochrophyta</taxon>
        <taxon>Bacillariophyta</taxon>
        <taxon>Bacillariophyceae</taxon>
        <taxon>Bacillariophycidae</taxon>
        <taxon>Naviculales</taxon>
        <taxon>Naviculaceae</taxon>
        <taxon>Fistulifera</taxon>
    </lineage>
</organism>
<evidence type="ECO:0000256" key="5">
    <source>
        <dbReference type="RuleBase" id="RU361277"/>
    </source>
</evidence>
<dbReference type="EMBL" id="BDSP01000252">
    <property type="protein sequence ID" value="GAX26809.1"/>
    <property type="molecule type" value="Genomic_DNA"/>
</dbReference>
<keyword evidence="3 5" id="KW-0862">Zinc</keyword>
<proteinExistence type="inferred from homology"/>
<dbReference type="GO" id="GO:0008270">
    <property type="term" value="F:zinc ion binding"/>
    <property type="evidence" value="ECO:0007669"/>
    <property type="project" value="InterPro"/>
</dbReference>
<evidence type="ECO:0000313" key="8">
    <source>
        <dbReference type="Proteomes" id="UP000198406"/>
    </source>
</evidence>
<dbReference type="InterPro" id="IPR029752">
    <property type="entry name" value="D-isomer_DH_CS1"/>
</dbReference>
<sequence length="378" mass="40203">MATIKNGNDVYALAAFDKEAQLQPHTIGRPAPGPHDVAIDILFCGMCHSDCHACNGDWGIDSWPIAPGHEIAGVVRQVGEQVTQFKVGDKVGVGCMVSSCRECDLCQQGLEQHCPKMIQTYGSAFPEGQGENYQKAVGYHTNGGYSSAITVNEHFVFHIPSSMKMEYAGVLLCAGITTFSPLNRHILQKGGGAGKTVGVVGFGGLGQMAVKLAKAMKVDRIVVFSRNDSKKVDAAALGAELLVHSDESAMEQAVRSLDLILDTVSAPHAIAPLMNTLKVGGNYVLLGAVAKPMEVGAFPLIFSRHSVEGSLIGGTQETQEMLDFCAEHQVVPQYEVIPAKDANAHFHAMMNGTSGAKRSVIDMSTIAEYCQPVTSASQ</sequence>
<evidence type="ECO:0000256" key="2">
    <source>
        <dbReference type="ARBA" id="ARBA00022723"/>
    </source>
</evidence>
<dbReference type="SMART" id="SM00829">
    <property type="entry name" value="PKS_ER"/>
    <property type="match status" value="1"/>
</dbReference>
<evidence type="ECO:0000256" key="4">
    <source>
        <dbReference type="ARBA" id="ARBA00023002"/>
    </source>
</evidence>
<dbReference type="InterPro" id="IPR020843">
    <property type="entry name" value="ER"/>
</dbReference>
<dbReference type="SUPFAM" id="SSF50129">
    <property type="entry name" value="GroES-like"/>
    <property type="match status" value="1"/>
</dbReference>
<dbReference type="PROSITE" id="PS00059">
    <property type="entry name" value="ADH_ZINC"/>
    <property type="match status" value="1"/>
</dbReference>
<comment type="similarity">
    <text evidence="5">Belongs to the zinc-containing alcohol dehydrogenase family.</text>
</comment>
<dbReference type="CDD" id="cd05283">
    <property type="entry name" value="CAD1"/>
    <property type="match status" value="1"/>
</dbReference>
<dbReference type="InParanoid" id="A0A1Z5KKK0"/>
<gene>
    <name evidence="7" type="ORF">FisN_9Lh078</name>
</gene>
<evidence type="ECO:0000256" key="1">
    <source>
        <dbReference type="ARBA" id="ARBA00001947"/>
    </source>
</evidence>
<dbReference type="InterPro" id="IPR013149">
    <property type="entry name" value="ADH-like_C"/>
</dbReference>
<dbReference type="EC" id="1.1.1.195" evidence="7"/>
<keyword evidence="8" id="KW-1185">Reference proteome</keyword>
<comment type="caution">
    <text evidence="7">The sequence shown here is derived from an EMBL/GenBank/DDBJ whole genome shotgun (WGS) entry which is preliminary data.</text>
</comment>
<dbReference type="OrthoDB" id="1879366at2759"/>
<evidence type="ECO:0000259" key="6">
    <source>
        <dbReference type="SMART" id="SM00829"/>
    </source>
</evidence>
<dbReference type="SUPFAM" id="SSF51735">
    <property type="entry name" value="NAD(P)-binding Rossmann-fold domains"/>
    <property type="match status" value="1"/>
</dbReference>
<feature type="domain" description="Enoyl reductase (ER)" evidence="6">
    <location>
        <begin position="14"/>
        <end position="354"/>
    </location>
</feature>
<dbReference type="InterPro" id="IPR036291">
    <property type="entry name" value="NAD(P)-bd_dom_sf"/>
</dbReference>
<name>A0A1Z5KKK0_FISSO</name>
<dbReference type="GO" id="GO:0045551">
    <property type="term" value="F:cinnamyl-alcohol dehydrogenase activity"/>
    <property type="evidence" value="ECO:0007669"/>
    <property type="project" value="UniProtKB-EC"/>
</dbReference>
<dbReference type="Gene3D" id="3.40.50.720">
    <property type="entry name" value="NAD(P)-binding Rossmann-like Domain"/>
    <property type="match status" value="1"/>
</dbReference>
<dbReference type="InterPro" id="IPR011032">
    <property type="entry name" value="GroES-like_sf"/>
</dbReference>
<dbReference type="InterPro" id="IPR002328">
    <property type="entry name" value="ADH_Zn_CS"/>
</dbReference>
<comment type="cofactor">
    <cofactor evidence="1 5">
        <name>Zn(2+)</name>
        <dbReference type="ChEBI" id="CHEBI:29105"/>
    </cofactor>
</comment>
<dbReference type="AlphaFoldDB" id="A0A1Z5KKK0"/>
<protein>
    <submittedName>
        <fullName evidence="7">Cinnamyl-alcohol dehydrogenase</fullName>
        <ecNumber evidence="7">1.1.1.195</ecNumber>
    </submittedName>
</protein>
<keyword evidence="4 7" id="KW-0560">Oxidoreductase</keyword>
<dbReference type="Proteomes" id="UP000198406">
    <property type="component" value="Unassembled WGS sequence"/>
</dbReference>
<accession>A0A1Z5KKK0</accession>
<keyword evidence="2 5" id="KW-0479">Metal-binding</keyword>
<dbReference type="PROSITE" id="PS00065">
    <property type="entry name" value="D_2_HYDROXYACID_DH_1"/>
    <property type="match status" value="1"/>
</dbReference>
<dbReference type="InterPro" id="IPR047109">
    <property type="entry name" value="CAD-like"/>
</dbReference>
<dbReference type="Pfam" id="PF08240">
    <property type="entry name" value="ADH_N"/>
    <property type="match status" value="1"/>
</dbReference>
<dbReference type="Gene3D" id="3.90.180.10">
    <property type="entry name" value="Medium-chain alcohol dehydrogenases, catalytic domain"/>
    <property type="match status" value="1"/>
</dbReference>
<dbReference type="FunFam" id="3.40.50.720:FF:000022">
    <property type="entry name" value="Cinnamyl alcohol dehydrogenase"/>
    <property type="match status" value="1"/>
</dbReference>
<dbReference type="Pfam" id="PF00107">
    <property type="entry name" value="ADH_zinc_N"/>
    <property type="match status" value="1"/>
</dbReference>
<evidence type="ECO:0000313" key="7">
    <source>
        <dbReference type="EMBL" id="GAX26809.1"/>
    </source>
</evidence>
<dbReference type="PANTHER" id="PTHR42683">
    <property type="entry name" value="ALDEHYDE REDUCTASE"/>
    <property type="match status" value="1"/>
</dbReference>